<reference evidence="2" key="2">
    <citation type="submission" date="2019-11" db="EMBL/GenBank/DDBJ databases">
        <authorList>
            <person name="Feng L."/>
        </authorList>
    </citation>
    <scope>NUCLEOTIDE SEQUENCE</scope>
    <source>
        <strain evidence="2">BdentiumLFYP24</strain>
    </source>
</reference>
<evidence type="ECO:0000313" key="1">
    <source>
        <dbReference type="EMBL" id="KAB7461465.1"/>
    </source>
</evidence>
<protein>
    <submittedName>
        <fullName evidence="2">Uncharacterized protein</fullName>
    </submittedName>
</protein>
<dbReference type="EMBL" id="WDPD01000004">
    <property type="protein sequence ID" value="KAB7461465.1"/>
    <property type="molecule type" value="Genomic_DNA"/>
</dbReference>
<dbReference type="RefSeq" id="WP_065467676.1">
    <property type="nucleotide sequence ID" value="NZ_BCYE01000010.1"/>
</dbReference>
<organism evidence="2">
    <name type="scientific">Bifidobacterium dentium</name>
    <dbReference type="NCBI Taxonomy" id="1689"/>
    <lineage>
        <taxon>Bacteria</taxon>
        <taxon>Bacillati</taxon>
        <taxon>Actinomycetota</taxon>
        <taxon>Actinomycetes</taxon>
        <taxon>Bifidobacteriales</taxon>
        <taxon>Bifidobacteriaceae</taxon>
        <taxon>Bifidobacterium</taxon>
    </lineage>
</organism>
<dbReference type="Proteomes" id="UP000429211">
    <property type="component" value="Unassembled WGS sequence"/>
</dbReference>
<evidence type="ECO:0000313" key="3">
    <source>
        <dbReference type="Proteomes" id="UP000429211"/>
    </source>
</evidence>
<dbReference type="EMBL" id="CACRSP010000006">
    <property type="protein sequence ID" value="VYT07305.1"/>
    <property type="molecule type" value="Genomic_DNA"/>
</dbReference>
<evidence type="ECO:0000313" key="2">
    <source>
        <dbReference type="EMBL" id="VYT07305.1"/>
    </source>
</evidence>
<dbReference type="AlphaFoldDB" id="A0A6N2TNX5"/>
<proteinExistence type="predicted"/>
<gene>
    <name evidence="2" type="ORF">BDLFYP24_02081</name>
    <name evidence="1" type="ORF">GBB04_05145</name>
</gene>
<reference evidence="1 3" key="1">
    <citation type="journal article" date="2019" name="Nat. Med.">
        <title>A library of human gut bacterial isolates paired with longitudinal multiomics data enables mechanistic microbiome research.</title>
        <authorList>
            <person name="Poyet M."/>
            <person name="Groussin M."/>
            <person name="Gibbons S.M."/>
            <person name="Avila-Pacheco J."/>
            <person name="Jiang X."/>
            <person name="Kearney S.M."/>
            <person name="Perrotta A.R."/>
            <person name="Berdy B."/>
            <person name="Zhao S."/>
            <person name="Lieberman T.D."/>
            <person name="Swanson P.K."/>
            <person name="Smith M."/>
            <person name="Roesemann S."/>
            <person name="Alexander J.E."/>
            <person name="Rich S.A."/>
            <person name="Livny J."/>
            <person name="Vlamakis H."/>
            <person name="Clish C."/>
            <person name="Bullock K."/>
            <person name="Deik A."/>
            <person name="Scott J."/>
            <person name="Pierce K.A."/>
            <person name="Xavier R.J."/>
            <person name="Alm E.J."/>
        </authorList>
    </citation>
    <scope>NUCLEOTIDE SEQUENCE [LARGE SCALE GENOMIC DNA]</scope>
    <source>
        <strain evidence="1 3">BIOML-A2</strain>
    </source>
</reference>
<sequence length="211" mass="23270">MAQTPAIRYGTVMDIAMTLATGPLAPLLRDGDLPGPMNLNRLADFGTLCKLDSANAYTLQDSTTLYGRATIVATVMPRNAVACGFTAAWLWLGGLFPETIDILSSSHFRTLRHGRKVRVFNRKAPPDHVIQVGPVRTTTPVRTACDLALIATDETKDVMHEVICMLMQEYRFRPDDCLQALQQSRHIRNASQARTLFHGIAGRANEHPTAQ</sequence>
<accession>A0A6N2TNX5</accession>
<name>A0A6N2TNX5_9BIFI</name>